<keyword evidence="1" id="KW-0808">Transferase</keyword>
<dbReference type="NCBIfam" id="NF006296">
    <property type="entry name" value="PRK08485.1"/>
    <property type="match status" value="1"/>
</dbReference>
<dbReference type="InterPro" id="IPR027417">
    <property type="entry name" value="P-loop_NTPase"/>
</dbReference>
<dbReference type="Pfam" id="PF13177">
    <property type="entry name" value="DNA_pol3_delta2"/>
    <property type="match status" value="1"/>
</dbReference>
<sequence length="202" mass="23902">MSFVSKIIISSNFEAVKEKLLSEYSSSIIKFIPKEVTDEFLMDNAKEVQRESFIAENKEKIIVIMANSFRNEAQNFLLKLFEEPPKNIKFLLVSPSRNLLLATVRSRFICENLKEQKIKKDFDLSPKNLDLKNFFAFLQKNENMDKNELLDFIQDFAMKTCQYKNLDEKELEYFYKFYELARLNSRASIIISAMFLLLQERL</sequence>
<organism evidence="1 2">
    <name type="scientific">Campylobacter avium LMG 24591</name>
    <dbReference type="NCBI Taxonomy" id="522484"/>
    <lineage>
        <taxon>Bacteria</taxon>
        <taxon>Pseudomonadati</taxon>
        <taxon>Campylobacterota</taxon>
        <taxon>Epsilonproteobacteria</taxon>
        <taxon>Campylobacterales</taxon>
        <taxon>Campylobacteraceae</taxon>
        <taxon>Campylobacter</taxon>
    </lineage>
</organism>
<dbReference type="GO" id="GO:0003887">
    <property type="term" value="F:DNA-directed DNA polymerase activity"/>
    <property type="evidence" value="ECO:0007669"/>
    <property type="project" value="UniProtKB-EC"/>
</dbReference>
<protein>
    <submittedName>
        <fullName evidence="1">DNA polymerase III, delta prime subunit</fullName>
        <ecNumber evidence="1">2.7.7.7</ecNumber>
    </submittedName>
</protein>
<name>A0A222MX45_9BACT</name>
<accession>A0A222MX45</accession>
<keyword evidence="2" id="KW-1185">Reference proteome</keyword>
<proteinExistence type="predicted"/>
<dbReference type="Proteomes" id="UP000201169">
    <property type="component" value="Chromosome"/>
</dbReference>
<dbReference type="EC" id="2.7.7.7" evidence="1"/>
<dbReference type="SUPFAM" id="SSF52540">
    <property type="entry name" value="P-loop containing nucleoside triphosphate hydrolases"/>
    <property type="match status" value="1"/>
</dbReference>
<dbReference type="KEGG" id="cavi:CAV_0724"/>
<dbReference type="AlphaFoldDB" id="A0A222MX45"/>
<gene>
    <name evidence="1" type="primary">holB</name>
    <name evidence="1" type="ORF">CAV_0724</name>
</gene>
<dbReference type="RefSeq" id="WP_094325156.1">
    <property type="nucleotide sequence ID" value="NZ_CP022347.1"/>
</dbReference>
<keyword evidence="1" id="KW-0548">Nucleotidyltransferase</keyword>
<reference evidence="1 2" key="1">
    <citation type="submission" date="2017-07" db="EMBL/GenBank/DDBJ databases">
        <title>Analysis of two Campylobacter avium genomes and identification of a novel hippuricase gene.</title>
        <authorList>
            <person name="Miller W.G."/>
            <person name="Chapman M.H."/>
            <person name="Yee E."/>
            <person name="Revez J."/>
            <person name="Bono J.L."/>
            <person name="Rossi M."/>
        </authorList>
    </citation>
    <scope>NUCLEOTIDE SEQUENCE [LARGE SCALE GENOMIC DNA]</scope>
    <source>
        <strain evidence="1 2">LMG 24591</strain>
    </source>
</reference>
<dbReference type="EMBL" id="CP022347">
    <property type="protein sequence ID" value="ASQ30391.1"/>
    <property type="molecule type" value="Genomic_DNA"/>
</dbReference>
<evidence type="ECO:0000313" key="1">
    <source>
        <dbReference type="EMBL" id="ASQ30391.1"/>
    </source>
</evidence>
<dbReference type="Gene3D" id="3.40.50.300">
    <property type="entry name" value="P-loop containing nucleotide triphosphate hydrolases"/>
    <property type="match status" value="1"/>
</dbReference>
<dbReference type="OrthoDB" id="9811073at2"/>
<evidence type="ECO:0000313" key="2">
    <source>
        <dbReference type="Proteomes" id="UP000201169"/>
    </source>
</evidence>